<organism evidence="4 5">
    <name type="scientific">Perkinsus olseni</name>
    <name type="common">Perkinsus atlanticus</name>
    <dbReference type="NCBI Taxonomy" id="32597"/>
    <lineage>
        <taxon>Eukaryota</taxon>
        <taxon>Sar</taxon>
        <taxon>Alveolata</taxon>
        <taxon>Perkinsozoa</taxon>
        <taxon>Perkinsea</taxon>
        <taxon>Perkinsida</taxon>
        <taxon>Perkinsidae</taxon>
        <taxon>Perkinsus</taxon>
    </lineage>
</organism>
<evidence type="ECO:0000259" key="3">
    <source>
        <dbReference type="Pfam" id="PF08914"/>
    </source>
</evidence>
<feature type="domain" description="TERF2-interacting telomeric protein 1 Myb" evidence="3">
    <location>
        <begin position="141"/>
        <end position="205"/>
    </location>
</feature>
<feature type="chain" id="PRO_5029759283" description="TERF2-interacting telomeric protein 1 Myb domain-containing protein" evidence="2">
    <location>
        <begin position="24"/>
        <end position="571"/>
    </location>
</feature>
<feature type="compositionally biased region" description="Low complexity" evidence="1">
    <location>
        <begin position="366"/>
        <end position="377"/>
    </location>
</feature>
<dbReference type="Gene3D" id="1.10.10.60">
    <property type="entry name" value="Homeodomain-like"/>
    <property type="match status" value="1"/>
</dbReference>
<name>A0A7J6LMR0_PEROL</name>
<proteinExistence type="predicted"/>
<dbReference type="EMBL" id="JABAHT010000227">
    <property type="protein sequence ID" value="KAF4660554.1"/>
    <property type="molecule type" value="Genomic_DNA"/>
</dbReference>
<feature type="region of interest" description="Disordered" evidence="1">
    <location>
        <begin position="226"/>
        <end position="287"/>
    </location>
</feature>
<evidence type="ECO:0000313" key="4">
    <source>
        <dbReference type="EMBL" id="KAF4660554.1"/>
    </source>
</evidence>
<dbReference type="InterPro" id="IPR015010">
    <property type="entry name" value="TERF2IP_Myb"/>
</dbReference>
<keyword evidence="2" id="KW-0732">Signal</keyword>
<reference evidence="4 5" key="1">
    <citation type="submission" date="2020-04" db="EMBL/GenBank/DDBJ databases">
        <title>Perkinsus olseni comparative genomics.</title>
        <authorList>
            <person name="Bogema D.R."/>
        </authorList>
    </citation>
    <scope>NUCLEOTIDE SEQUENCE [LARGE SCALE GENOMIC DNA]</scope>
    <source>
        <strain evidence="4">ATCC PRA-179</strain>
    </source>
</reference>
<dbReference type="OrthoDB" id="10511293at2759"/>
<dbReference type="Proteomes" id="UP000570595">
    <property type="component" value="Unassembled WGS sequence"/>
</dbReference>
<accession>A0A7J6LMR0</accession>
<feature type="signal peptide" evidence="2">
    <location>
        <begin position="1"/>
        <end position="23"/>
    </location>
</feature>
<gene>
    <name evidence="4" type="ORF">FOZ61_003925</name>
</gene>
<evidence type="ECO:0000256" key="1">
    <source>
        <dbReference type="SAM" id="MobiDB-lite"/>
    </source>
</evidence>
<dbReference type="Pfam" id="PF08914">
    <property type="entry name" value="Myb_Rap1"/>
    <property type="match status" value="1"/>
</dbReference>
<sequence>MRCGRRFGFTSVCLYRLFQTGCAALPLPMFRGMEFILSAGLKDRSRIRRLLEDNGGKERKRRADGREREEDMVLMDPGVIKDAPLSKSTAIDVRFITNSVARGICERLSDYMVTNARPMPLAYEVNFASRRCVAPLAHTNFTEEDDFAIFRFIADKPPEFTRRGKKVPVRGNKIWIEAEEKGIAAPHPHESMRTRWLKFIEPRYQELSARLAEERKARHAAAVAAAASSSSSSSSGSADASTSSHQSRAQHRGGDRAVPSARDGGGRPVAKKSRTGRFSQEKPFDNRRVSESFVSLREDDVVSGLSEAAAENGMRGVSSRRDGVQRPRREERPRAHPERRSAGSRSSEDADGEPVIRRRAAREEASSSSSSSSPSSSVYESIICDTPPEDMGEGHKAQRGAAGDIGATQAAEGTEHRNGDRNYYGSRSDSTLPPGLGDGGHQHRAHASEGDFVPRAHQLIHFMEEIEKENEFEAQWVADILAWEKGSSRRTVEVARALREIGEELGVPQGVVMRVYARSGNVGRTHEKVEAIKEVHQRAVGVKYDWIVLWMEAEGYDVDKVERYLARYHSE</sequence>
<comment type="caution">
    <text evidence="4">The sequence shown here is derived from an EMBL/GenBank/DDBJ whole genome shotgun (WGS) entry which is preliminary data.</text>
</comment>
<dbReference type="CDD" id="cd11655">
    <property type="entry name" value="rap1_myb-like"/>
    <property type="match status" value="1"/>
</dbReference>
<evidence type="ECO:0000256" key="2">
    <source>
        <dbReference type="SAM" id="SignalP"/>
    </source>
</evidence>
<evidence type="ECO:0000313" key="5">
    <source>
        <dbReference type="Proteomes" id="UP000570595"/>
    </source>
</evidence>
<feature type="compositionally biased region" description="Basic and acidic residues" evidence="1">
    <location>
        <begin position="319"/>
        <end position="341"/>
    </location>
</feature>
<feature type="region of interest" description="Disordered" evidence="1">
    <location>
        <begin position="305"/>
        <end position="446"/>
    </location>
</feature>
<protein>
    <recommendedName>
        <fullName evidence="3">TERF2-interacting telomeric protein 1 Myb domain-containing protein</fullName>
    </recommendedName>
</protein>
<feature type="compositionally biased region" description="Low complexity" evidence="1">
    <location>
        <begin position="226"/>
        <end position="244"/>
    </location>
</feature>
<dbReference type="AlphaFoldDB" id="A0A7J6LMR0"/>